<dbReference type="RefSeq" id="XP_055907728.1">
    <property type="nucleotide sequence ID" value="XM_056051753.1"/>
</dbReference>
<dbReference type="PANTHER" id="PTHR11857:SF46">
    <property type="entry name" value="GENERAL ODORANT-BINDING PROTEIN 99A-RELATED"/>
    <property type="match status" value="1"/>
</dbReference>
<dbReference type="InterPro" id="IPR006170">
    <property type="entry name" value="PBP/GOBP"/>
</dbReference>
<dbReference type="KEGG" id="ecoe:129942708"/>
<dbReference type="GO" id="GO:0005615">
    <property type="term" value="C:extracellular space"/>
    <property type="evidence" value="ECO:0007669"/>
    <property type="project" value="TreeGrafter"/>
</dbReference>
<name>A0A8F9WLT6_9MUSC</name>
<evidence type="ECO:0000256" key="2">
    <source>
        <dbReference type="ARBA" id="ARBA00008098"/>
    </source>
</evidence>
<dbReference type="GeneID" id="129942708"/>
<evidence type="ECO:0000256" key="4">
    <source>
        <dbReference type="ARBA" id="ARBA00022729"/>
    </source>
</evidence>
<evidence type="ECO:0000256" key="6">
    <source>
        <dbReference type="SAM" id="SignalP"/>
    </source>
</evidence>
<reference evidence="7" key="1">
    <citation type="submission" date="2020-06" db="EMBL/GenBank/DDBJ databases">
        <authorList>
            <person name="Jia H.R."/>
        </authorList>
    </citation>
    <scope>NUCLEOTIDE SEQUENCE</scope>
</reference>
<feature type="signal peptide" evidence="6">
    <location>
        <begin position="1"/>
        <end position="16"/>
    </location>
</feature>
<dbReference type="Pfam" id="PF01395">
    <property type="entry name" value="PBP_GOBP"/>
    <property type="match status" value="1"/>
</dbReference>
<organism evidence="7">
    <name type="scientific">Eupeodes corollae</name>
    <dbReference type="NCBI Taxonomy" id="290404"/>
    <lineage>
        <taxon>Eukaryota</taxon>
        <taxon>Metazoa</taxon>
        <taxon>Ecdysozoa</taxon>
        <taxon>Arthropoda</taxon>
        <taxon>Hexapoda</taxon>
        <taxon>Insecta</taxon>
        <taxon>Pterygota</taxon>
        <taxon>Neoptera</taxon>
        <taxon>Endopterygota</taxon>
        <taxon>Diptera</taxon>
        <taxon>Brachycera</taxon>
        <taxon>Muscomorpha</taxon>
        <taxon>Syrphoidea</taxon>
        <taxon>Syrphidae</taxon>
        <taxon>Syrphinae</taxon>
        <taxon>Syrphini</taxon>
        <taxon>Eupeodes</taxon>
        <taxon>Eupeodes</taxon>
    </lineage>
</organism>
<keyword evidence="5" id="KW-1015">Disulfide bond</keyword>
<evidence type="ECO:0000256" key="5">
    <source>
        <dbReference type="ARBA" id="ARBA00023157"/>
    </source>
</evidence>
<dbReference type="SUPFAM" id="SSF47565">
    <property type="entry name" value="Insect pheromone/odorant-binding proteins"/>
    <property type="match status" value="1"/>
</dbReference>
<feature type="chain" id="PRO_5034882914" evidence="6">
    <location>
        <begin position="17"/>
        <end position="148"/>
    </location>
</feature>
<evidence type="ECO:0000256" key="3">
    <source>
        <dbReference type="ARBA" id="ARBA00022525"/>
    </source>
</evidence>
<evidence type="ECO:0000313" key="7">
    <source>
        <dbReference type="EMBL" id="QYL00037.1"/>
    </source>
</evidence>
<sequence length="148" mass="16941">MKFLIAVVVLAALASAEYQVKTREDLTKFRDECVAKLGTPQAELEKYKKWNFPDDETAHSYLHCILKKFELYDDEKGFNVEDIHKQMVGGSHADHSDDTHAKIENCAKEANAAEANVRAYRGALCFMREHLHLVQKSVHAHEHDHSQH</sequence>
<dbReference type="GO" id="GO:0007608">
    <property type="term" value="P:sensory perception of smell"/>
    <property type="evidence" value="ECO:0007669"/>
    <property type="project" value="TreeGrafter"/>
</dbReference>
<dbReference type="SMART" id="SM00708">
    <property type="entry name" value="PhBP"/>
    <property type="match status" value="1"/>
</dbReference>
<keyword evidence="4 6" id="KW-0732">Signal</keyword>
<dbReference type="GO" id="GO:0005549">
    <property type="term" value="F:odorant binding"/>
    <property type="evidence" value="ECO:0007669"/>
    <property type="project" value="InterPro"/>
</dbReference>
<comment type="subcellular location">
    <subcellularLocation>
        <location evidence="1">Secreted</location>
    </subcellularLocation>
</comment>
<dbReference type="AlphaFoldDB" id="A0A8F9WLT6"/>
<dbReference type="InterPro" id="IPR036728">
    <property type="entry name" value="PBP_GOBP_sf"/>
</dbReference>
<comment type="similarity">
    <text evidence="2">Belongs to the PBP/GOBP family.</text>
</comment>
<evidence type="ECO:0000256" key="1">
    <source>
        <dbReference type="ARBA" id="ARBA00004613"/>
    </source>
</evidence>
<dbReference type="OrthoDB" id="5978988at2759"/>
<dbReference type="CDD" id="cd23992">
    <property type="entry name" value="PBP_GOBP"/>
    <property type="match status" value="1"/>
</dbReference>
<accession>A0A8F9WLT6</accession>
<dbReference type="EMBL" id="MT585324">
    <property type="protein sequence ID" value="QYL00037.1"/>
    <property type="molecule type" value="mRNA"/>
</dbReference>
<protein>
    <submittedName>
        <fullName evidence="7">OBP10</fullName>
    </submittedName>
</protein>
<dbReference type="Gene3D" id="1.10.238.20">
    <property type="entry name" value="Pheromone/general odorant binding protein domain"/>
    <property type="match status" value="1"/>
</dbReference>
<keyword evidence="3" id="KW-0964">Secreted</keyword>
<dbReference type="PANTHER" id="PTHR11857">
    <property type="entry name" value="ODORANT BINDING PROTEIN-RELATED"/>
    <property type="match status" value="1"/>
</dbReference>
<proteinExistence type="evidence at transcript level"/>